<proteinExistence type="predicted"/>
<dbReference type="VEuPathDB" id="VectorBase:GAUT035780"/>
<name>A0A1A9VFQ2_GLOAU</name>
<dbReference type="GO" id="GO:0006351">
    <property type="term" value="P:DNA-templated transcription"/>
    <property type="evidence" value="ECO:0007669"/>
    <property type="project" value="InterPro"/>
</dbReference>
<sequence length="274" mass="31866">MTRGVRDSSSRNVLIELQSPVSIVNGIVNDMYDYNGPSTSAQTPLVEKIRRLNADAEALTREIAEFQSREVTDAADNGMRENGALKIVVERLTLHLYLHLYIKNSGIKFYFFFRYHDYHGTMMWCGTSRQHKGFDLRLLLAGSERLIRHLVLSDSSTGRTNKNVLTFLTNSYVENAKGYYRDVHEEELHNIKDCKKYLGKVFRSRFPELPMWATEIEIPDFRLWQRILIHLQKNTDKFNLLMLVVQKLYEPVRGNVKIENVDSVMMQDVRTPGM</sequence>
<organism evidence="1 2">
    <name type="scientific">Glossina austeni</name>
    <name type="common">Savannah tsetse fly</name>
    <dbReference type="NCBI Taxonomy" id="7395"/>
    <lineage>
        <taxon>Eukaryota</taxon>
        <taxon>Metazoa</taxon>
        <taxon>Ecdysozoa</taxon>
        <taxon>Arthropoda</taxon>
        <taxon>Hexapoda</taxon>
        <taxon>Insecta</taxon>
        <taxon>Pterygota</taxon>
        <taxon>Neoptera</taxon>
        <taxon>Endopterygota</taxon>
        <taxon>Diptera</taxon>
        <taxon>Brachycera</taxon>
        <taxon>Muscomorpha</taxon>
        <taxon>Hippoboscoidea</taxon>
        <taxon>Glossinidae</taxon>
        <taxon>Glossina</taxon>
    </lineage>
</organism>
<accession>A0A1A9VFQ2</accession>
<dbReference type="Proteomes" id="UP000078200">
    <property type="component" value="Unassembled WGS sequence"/>
</dbReference>
<dbReference type="GO" id="GO:0003899">
    <property type="term" value="F:DNA-directed RNA polymerase activity"/>
    <property type="evidence" value="ECO:0007669"/>
    <property type="project" value="InterPro"/>
</dbReference>
<dbReference type="AlphaFoldDB" id="A0A1A9VFQ2"/>
<protein>
    <submittedName>
        <fullName evidence="1">Uncharacterized protein</fullName>
    </submittedName>
</protein>
<dbReference type="STRING" id="7395.A0A1A9VFQ2"/>
<reference evidence="1" key="1">
    <citation type="submission" date="2020-05" db="UniProtKB">
        <authorList>
            <consortium name="EnsemblMetazoa"/>
        </authorList>
    </citation>
    <scope>IDENTIFICATION</scope>
    <source>
        <strain evidence="1">TTRI</strain>
    </source>
</reference>
<dbReference type="InterPro" id="IPR037034">
    <property type="entry name" value="RNA_pol_Rpb2_2_sf"/>
</dbReference>
<dbReference type="EnsemblMetazoa" id="GAUT035780-RA">
    <property type="protein sequence ID" value="GAUT035780-PA"/>
    <property type="gene ID" value="GAUT035780"/>
</dbReference>
<dbReference type="Gene3D" id="3.90.1110.10">
    <property type="entry name" value="RNA polymerase Rpb2, domain 2"/>
    <property type="match status" value="1"/>
</dbReference>
<dbReference type="GO" id="GO:0003677">
    <property type="term" value="F:DNA binding"/>
    <property type="evidence" value="ECO:0007669"/>
    <property type="project" value="InterPro"/>
</dbReference>
<keyword evidence="2" id="KW-1185">Reference proteome</keyword>
<evidence type="ECO:0000313" key="1">
    <source>
        <dbReference type="EnsemblMetazoa" id="GAUT035780-PA"/>
    </source>
</evidence>
<dbReference type="SUPFAM" id="SSF64484">
    <property type="entry name" value="beta and beta-prime subunits of DNA dependent RNA-polymerase"/>
    <property type="match status" value="1"/>
</dbReference>
<evidence type="ECO:0000313" key="2">
    <source>
        <dbReference type="Proteomes" id="UP000078200"/>
    </source>
</evidence>